<keyword evidence="2" id="KW-0560">Oxidoreductase</keyword>
<dbReference type="InterPro" id="IPR047618">
    <property type="entry name" value="QOR-like"/>
</dbReference>
<dbReference type="Proteomes" id="UP000309215">
    <property type="component" value="Unassembled WGS sequence"/>
</dbReference>
<evidence type="ECO:0000256" key="1">
    <source>
        <dbReference type="ARBA" id="ARBA00022857"/>
    </source>
</evidence>
<organism evidence="4 5">
    <name type="scientific">Polyangium fumosum</name>
    <dbReference type="NCBI Taxonomy" id="889272"/>
    <lineage>
        <taxon>Bacteria</taxon>
        <taxon>Pseudomonadati</taxon>
        <taxon>Myxococcota</taxon>
        <taxon>Polyangia</taxon>
        <taxon>Polyangiales</taxon>
        <taxon>Polyangiaceae</taxon>
        <taxon>Polyangium</taxon>
    </lineage>
</organism>
<evidence type="ECO:0000313" key="5">
    <source>
        <dbReference type="Proteomes" id="UP000309215"/>
    </source>
</evidence>
<dbReference type="OrthoDB" id="9808651at2"/>
<proteinExistence type="predicted"/>
<keyword evidence="5" id="KW-1185">Reference proteome</keyword>
<evidence type="ECO:0000256" key="2">
    <source>
        <dbReference type="ARBA" id="ARBA00023002"/>
    </source>
</evidence>
<reference evidence="4 5" key="1">
    <citation type="submission" date="2019-04" db="EMBL/GenBank/DDBJ databases">
        <authorList>
            <person name="Li Y."/>
            <person name="Wang J."/>
        </authorList>
    </citation>
    <scope>NUCLEOTIDE SEQUENCE [LARGE SCALE GENOMIC DNA]</scope>
    <source>
        <strain evidence="4 5">DSM 14668</strain>
    </source>
</reference>
<keyword evidence="1" id="KW-0521">NADP</keyword>
<dbReference type="RefSeq" id="WP_136927095.1">
    <property type="nucleotide sequence ID" value="NZ_SSMQ01000001.1"/>
</dbReference>
<dbReference type="Pfam" id="PF00107">
    <property type="entry name" value="ADH_zinc_N"/>
    <property type="match status" value="1"/>
</dbReference>
<name>A0A4U1JKH6_9BACT</name>
<dbReference type="PANTHER" id="PTHR48106:SF13">
    <property type="entry name" value="QUINONE OXIDOREDUCTASE-RELATED"/>
    <property type="match status" value="1"/>
</dbReference>
<dbReference type="GO" id="GO:0035925">
    <property type="term" value="F:mRNA 3'-UTR AU-rich region binding"/>
    <property type="evidence" value="ECO:0007669"/>
    <property type="project" value="TreeGrafter"/>
</dbReference>
<dbReference type="GO" id="GO:0005829">
    <property type="term" value="C:cytosol"/>
    <property type="evidence" value="ECO:0007669"/>
    <property type="project" value="TreeGrafter"/>
</dbReference>
<protein>
    <submittedName>
        <fullName evidence="4">Quinone oxidoreductase</fullName>
    </submittedName>
</protein>
<sequence length="322" mass="33760">MRAIAVSTPGGREVLSLAEIDTPTPGPGQVRVRVEAAGVNYIDVYQRTGLYKMPLPGRIGLEGAGVVELVGPDVTSLVPGQRVAWSSVPGSYASHVIAPADKLVVVPDGVDTKTAAAVMLQGMTAQYLVTSTYALGPGDTCIVHAAAGGVGLLLCQLADHAGAFVFGTVSTAEKAALARAAGADEVILYREVDFAAEARRHTDGAGVDVVYDSVGKDTFDRSLLALKRRGMLVLYGQSSGMVPPFDPTRLSTAGSVFLTRPSLNDYTATREELASRAAQLFARIVEGVLSVRIHAELPLADAAEAHRRLEGRETTGKLLLIP</sequence>
<dbReference type="SUPFAM" id="SSF50129">
    <property type="entry name" value="GroES-like"/>
    <property type="match status" value="1"/>
</dbReference>
<comment type="caution">
    <text evidence="4">The sequence shown here is derived from an EMBL/GenBank/DDBJ whole genome shotgun (WGS) entry which is preliminary data.</text>
</comment>
<dbReference type="GO" id="GO:0070402">
    <property type="term" value="F:NADPH binding"/>
    <property type="evidence" value="ECO:0007669"/>
    <property type="project" value="TreeGrafter"/>
</dbReference>
<dbReference type="Gene3D" id="3.40.50.720">
    <property type="entry name" value="NAD(P)-binding Rossmann-like Domain"/>
    <property type="match status" value="1"/>
</dbReference>
<dbReference type="AlphaFoldDB" id="A0A4U1JKH6"/>
<gene>
    <name evidence="4" type="ORF">E8A74_01650</name>
</gene>
<feature type="domain" description="Enoyl reductase (ER)" evidence="3">
    <location>
        <begin position="10"/>
        <end position="320"/>
    </location>
</feature>
<accession>A0A4U1JKH6</accession>
<dbReference type="PANTHER" id="PTHR48106">
    <property type="entry name" value="QUINONE OXIDOREDUCTASE PIG3-RELATED"/>
    <property type="match status" value="1"/>
</dbReference>
<evidence type="ECO:0000259" key="3">
    <source>
        <dbReference type="SMART" id="SM00829"/>
    </source>
</evidence>
<dbReference type="InterPro" id="IPR036291">
    <property type="entry name" value="NAD(P)-bd_dom_sf"/>
</dbReference>
<dbReference type="SMART" id="SM00829">
    <property type="entry name" value="PKS_ER"/>
    <property type="match status" value="1"/>
</dbReference>
<dbReference type="InterPro" id="IPR020843">
    <property type="entry name" value="ER"/>
</dbReference>
<dbReference type="CDD" id="cd05286">
    <property type="entry name" value="QOR2"/>
    <property type="match status" value="1"/>
</dbReference>
<dbReference type="SUPFAM" id="SSF51735">
    <property type="entry name" value="NAD(P)-binding Rossmann-fold domains"/>
    <property type="match status" value="1"/>
</dbReference>
<dbReference type="FunFam" id="3.40.50.720:FF:000053">
    <property type="entry name" value="Quinone oxidoreductase 1"/>
    <property type="match status" value="1"/>
</dbReference>
<dbReference type="GO" id="GO:0003960">
    <property type="term" value="F:quinone reductase (NADPH) activity"/>
    <property type="evidence" value="ECO:0007669"/>
    <property type="project" value="InterPro"/>
</dbReference>
<dbReference type="InterPro" id="IPR013154">
    <property type="entry name" value="ADH-like_N"/>
</dbReference>
<dbReference type="Pfam" id="PF08240">
    <property type="entry name" value="ADH_N"/>
    <property type="match status" value="1"/>
</dbReference>
<dbReference type="EMBL" id="SSMQ01000001">
    <property type="protein sequence ID" value="TKD13279.1"/>
    <property type="molecule type" value="Genomic_DNA"/>
</dbReference>
<dbReference type="InterPro" id="IPR011032">
    <property type="entry name" value="GroES-like_sf"/>
</dbReference>
<dbReference type="Gene3D" id="3.90.180.10">
    <property type="entry name" value="Medium-chain alcohol dehydrogenases, catalytic domain"/>
    <property type="match status" value="1"/>
</dbReference>
<dbReference type="InterPro" id="IPR013149">
    <property type="entry name" value="ADH-like_C"/>
</dbReference>
<evidence type="ECO:0000313" key="4">
    <source>
        <dbReference type="EMBL" id="TKD13279.1"/>
    </source>
</evidence>